<evidence type="ECO:0000313" key="1">
    <source>
        <dbReference type="EMBL" id="KQK26215.1"/>
    </source>
</evidence>
<evidence type="ECO:0008006" key="3">
    <source>
        <dbReference type="Google" id="ProtNLM"/>
    </source>
</evidence>
<dbReference type="AlphaFoldDB" id="A0A0Q3HTX4"/>
<comment type="caution">
    <text evidence="1">The sequence shown here is derived from an EMBL/GenBank/DDBJ whole genome shotgun (WGS) entry which is preliminary data.</text>
</comment>
<protein>
    <recommendedName>
        <fullName evidence="3">HNH nuclease domain-containing protein</fullName>
    </recommendedName>
</protein>
<evidence type="ECO:0000313" key="2">
    <source>
        <dbReference type="Proteomes" id="UP000051682"/>
    </source>
</evidence>
<accession>A0A0Q3HTX4</accession>
<dbReference type="STRING" id="452084.AR438_11625"/>
<dbReference type="OrthoDB" id="9816185at2"/>
<name>A0A0Q3HTX4_9FLAO</name>
<dbReference type="Proteomes" id="UP000051682">
    <property type="component" value="Unassembled WGS sequence"/>
</dbReference>
<dbReference type="EMBL" id="LLYZ01000005">
    <property type="protein sequence ID" value="KQK26215.1"/>
    <property type="molecule type" value="Genomic_DNA"/>
</dbReference>
<proteinExistence type="predicted"/>
<dbReference type="Gene3D" id="1.10.30.50">
    <property type="match status" value="1"/>
</dbReference>
<gene>
    <name evidence="1" type="ORF">AR438_11625</name>
</gene>
<organism evidence="1 2">
    <name type="scientific">Chryseobacterium aquaticum</name>
    <dbReference type="NCBI Taxonomy" id="452084"/>
    <lineage>
        <taxon>Bacteria</taxon>
        <taxon>Pseudomonadati</taxon>
        <taxon>Bacteroidota</taxon>
        <taxon>Flavobacteriia</taxon>
        <taxon>Flavobacteriales</taxon>
        <taxon>Weeksellaceae</taxon>
        <taxon>Chryseobacterium group</taxon>
        <taxon>Chryseobacterium</taxon>
    </lineage>
</organism>
<dbReference type="RefSeq" id="WP_056015257.1">
    <property type="nucleotide sequence ID" value="NZ_LLYZ01000005.1"/>
</dbReference>
<reference evidence="1 2" key="1">
    <citation type="submission" date="2015-10" db="EMBL/GenBank/DDBJ databases">
        <title>Chryseobacterium aquaticum genome.</title>
        <authorList>
            <person name="Newman J.D."/>
            <person name="Ferguson M.B."/>
            <person name="Miller J.R."/>
        </authorList>
    </citation>
    <scope>NUCLEOTIDE SEQUENCE [LARGE SCALE GENOMIC DNA]</scope>
    <source>
        <strain evidence="1 2">KCTC 12483</strain>
    </source>
</reference>
<keyword evidence="2" id="KW-1185">Reference proteome</keyword>
<sequence length="270" mass="31219">MIQLIDSGLEDFAISKLADYQKLIDDKPTYPERVVEAKKKFKSSNTTKNRAFIEVKKKLSLMCCGPDRCNYCEDSKADEVEHIYPKDWYPEKCFVWMNYCYACGTCNGPKNNKFAVLKRIDGTVVELIRDKDSDIIEPEEGETVLINPRLENPLDYLFLDISNTFFFTSMDDDTASEASIRAEYTIKILGLNSRSYLVKARKLAFSNFESRLSDYITKRNAGANQNQLNNMIENIKGEHHQTVWSEMKRQKDIIPVLQNLFMDAPEALLW</sequence>